<evidence type="ECO:0000313" key="1">
    <source>
        <dbReference type="EMBL" id="CAK9872530.1"/>
    </source>
</evidence>
<keyword evidence="2" id="KW-1185">Reference proteome</keyword>
<evidence type="ECO:0000313" key="2">
    <source>
        <dbReference type="Proteomes" id="UP001497522"/>
    </source>
</evidence>
<dbReference type="EMBL" id="OZ023704">
    <property type="protein sequence ID" value="CAK9872530.1"/>
    <property type="molecule type" value="Genomic_DNA"/>
</dbReference>
<sequence>MLVSHQLWNYNVAEPDHRYSMYWWPIGHYLQGAGQAWSGQPGILIQGISCFQVQPFVLSLQELVGCHYEQWSTLSKSRASSGAVETASSQMQQQEQCLQDDHFCMGRAAPNLGGYRPNSGSQMQATGMYGEMQIASDLKQPQSSQMWQNT</sequence>
<organism evidence="1 2">
    <name type="scientific">Sphagnum jensenii</name>
    <dbReference type="NCBI Taxonomy" id="128206"/>
    <lineage>
        <taxon>Eukaryota</taxon>
        <taxon>Viridiplantae</taxon>
        <taxon>Streptophyta</taxon>
        <taxon>Embryophyta</taxon>
        <taxon>Bryophyta</taxon>
        <taxon>Sphagnophytina</taxon>
        <taxon>Sphagnopsida</taxon>
        <taxon>Sphagnales</taxon>
        <taxon>Sphagnaceae</taxon>
        <taxon>Sphagnum</taxon>
    </lineage>
</organism>
<name>A0ABP1BB78_9BRYO</name>
<reference evidence="1" key="1">
    <citation type="submission" date="2024-03" db="EMBL/GenBank/DDBJ databases">
        <authorList>
            <consortium name="ELIXIR-Norway"/>
            <consortium name="Elixir Norway"/>
        </authorList>
    </citation>
    <scope>NUCLEOTIDE SEQUENCE</scope>
</reference>
<proteinExistence type="predicted"/>
<protein>
    <submittedName>
        <fullName evidence="1">Uncharacterized protein</fullName>
    </submittedName>
</protein>
<dbReference type="Proteomes" id="UP001497522">
    <property type="component" value="Chromosome 3"/>
</dbReference>
<accession>A0ABP1BB78</accession>
<gene>
    <name evidence="1" type="ORF">CSSPJE1EN2_LOCUS15100</name>
</gene>